<dbReference type="Gene3D" id="2.20.25.80">
    <property type="entry name" value="WRKY domain"/>
    <property type="match status" value="1"/>
</dbReference>
<feature type="compositionally biased region" description="Low complexity" evidence="6">
    <location>
        <begin position="227"/>
        <end position="244"/>
    </location>
</feature>
<dbReference type="InterPro" id="IPR003657">
    <property type="entry name" value="WRKY_dom"/>
</dbReference>
<dbReference type="GO" id="GO:0005634">
    <property type="term" value="C:nucleus"/>
    <property type="evidence" value="ECO:0007669"/>
    <property type="project" value="UniProtKB-SubCell"/>
</dbReference>
<dbReference type="GO" id="GO:0000427">
    <property type="term" value="C:plastid-encoded plastid RNA polymerase complex"/>
    <property type="evidence" value="ECO:0007669"/>
    <property type="project" value="InterPro"/>
</dbReference>
<accession>Q2QYJ4</accession>
<dbReference type="SMART" id="SM00774">
    <property type="entry name" value="WRKY"/>
    <property type="match status" value="1"/>
</dbReference>
<dbReference type="AlphaFoldDB" id="Q2QYJ4"/>
<feature type="region of interest" description="Disordered" evidence="6">
    <location>
        <begin position="227"/>
        <end position="250"/>
    </location>
</feature>
<evidence type="ECO:0000256" key="1">
    <source>
        <dbReference type="ARBA" id="ARBA00004123"/>
    </source>
</evidence>
<dbReference type="GO" id="GO:0042793">
    <property type="term" value="P:plastid transcription"/>
    <property type="evidence" value="ECO:0007669"/>
    <property type="project" value="InterPro"/>
</dbReference>
<name>Q2QYJ4_ORYSJ</name>
<dbReference type="GO" id="GO:0003700">
    <property type="term" value="F:DNA-binding transcription factor activity"/>
    <property type="evidence" value="ECO:0007669"/>
    <property type="project" value="InterPro"/>
</dbReference>
<evidence type="ECO:0000259" key="7">
    <source>
        <dbReference type="PROSITE" id="PS50811"/>
    </source>
</evidence>
<protein>
    <submittedName>
        <fullName evidence="8">Retrotransposon protein, putative, Ty1-copia subclass</fullName>
    </submittedName>
</protein>
<evidence type="ECO:0000256" key="3">
    <source>
        <dbReference type="ARBA" id="ARBA00023125"/>
    </source>
</evidence>
<evidence type="ECO:0000256" key="5">
    <source>
        <dbReference type="ARBA" id="ARBA00023242"/>
    </source>
</evidence>
<keyword evidence="4" id="KW-0804">Transcription</keyword>
<evidence type="ECO:0000256" key="4">
    <source>
        <dbReference type="ARBA" id="ARBA00023163"/>
    </source>
</evidence>
<reference evidence="8" key="3">
    <citation type="submission" date="2006-01" db="EMBL/GenBank/DDBJ databases">
        <authorList>
            <person name="Buell R."/>
        </authorList>
    </citation>
    <scope>NUCLEOTIDE SEQUENCE</scope>
</reference>
<dbReference type="PANTHER" id="PTHR37257">
    <property type="entry name" value="PROTEIN PLASTID TRANSCRIPTIONALLY ACTIVE 7"/>
    <property type="match status" value="1"/>
</dbReference>
<dbReference type="GO" id="GO:0043565">
    <property type="term" value="F:sequence-specific DNA binding"/>
    <property type="evidence" value="ECO:0007669"/>
    <property type="project" value="InterPro"/>
</dbReference>
<keyword evidence="2" id="KW-0805">Transcription regulation</keyword>
<dbReference type="EMBL" id="DP000011">
    <property type="protein sequence ID" value="ABA95643.1"/>
    <property type="molecule type" value="Genomic_DNA"/>
</dbReference>
<feature type="region of interest" description="Disordered" evidence="6">
    <location>
        <begin position="27"/>
        <end position="70"/>
    </location>
</feature>
<comment type="subcellular location">
    <subcellularLocation>
        <location evidence="1">Nucleus</location>
    </subcellularLocation>
</comment>
<dbReference type="InterPro" id="IPR038958">
    <property type="entry name" value="PTAC7"/>
</dbReference>
<gene>
    <name evidence="8" type="ordered locus">LOC_Os12g02470</name>
</gene>
<reference evidence="8" key="1">
    <citation type="journal article" date="2005" name="BMC Biol.">
        <title>The sequence of rice chromosomes 11 and 12, rich in disease resistance genes and recent gene duplications.</title>
        <authorList>
            <consortium name="The rice chromosomes 11 and 12 sequencing consortia"/>
        </authorList>
    </citation>
    <scope>NUCLEOTIDE SEQUENCE [LARGE SCALE GENOMIC DNA]</scope>
</reference>
<dbReference type="PROSITE" id="PS50811">
    <property type="entry name" value="WRKY"/>
    <property type="match status" value="1"/>
</dbReference>
<sequence length="488" mass="54021">MEEAYCMMMVGRERELVAELRHLLFPSPSPTTPASHSTTALTGDDECLPPGLTTTTTVSGGGGRRRGRKRVRRDNDNLKLLQADDDQEVLAAAVHGDANAKPLPNFTKTRRKLQTTTSTMVTTVPDFDGYQWRKYGQKQIEGAMYPRSYYRCTNSTNQGCLAKKTVQRNGGGGAAGYTVAYISEHTCKSIEPSLPPVILDTTVRATNNHHPPAASSSCAAQSPAAAATSSSSDMMMTSTSSTSSETGNWSGQHGAYACRRQMIAADEEYCCWDTPATTTTSGSDGGNSSTCADQYNMNRSNMRNILNTYRGGGKTGCSVETFRRRLRRHAARERRGRRAVADEQGAVAQSASQKPYCRLLPVQDVEGRGSGDLLSRSQTKEDDMLRYKLERVPFLEEKVRKVRENGKIICLDINQLMLSQENRFAFTIEVAEEANSYLEKNRHEYGLKKPILHVLSDRMNEAGFSRPEGYLYPYPIKPGPYFIKEEGH</sequence>
<keyword evidence="5" id="KW-0539">Nucleus</keyword>
<dbReference type="Pfam" id="PF03106">
    <property type="entry name" value="WRKY"/>
    <property type="match status" value="1"/>
</dbReference>
<dbReference type="PANTHER" id="PTHR37257:SF1">
    <property type="entry name" value="PROTEIN PLASTID TRANSCRIPTIONALLY ACTIVE 7"/>
    <property type="match status" value="1"/>
</dbReference>
<dbReference type="InterPro" id="IPR036576">
    <property type="entry name" value="WRKY_dom_sf"/>
</dbReference>
<reference evidence="8" key="2">
    <citation type="submission" date="2005-04" db="EMBL/GenBank/DDBJ databases">
        <authorList>
            <person name="Buell C.R."/>
            <person name="Wing R.A."/>
            <person name="McCombie W.A."/>
            <person name="Ouyang S."/>
        </authorList>
    </citation>
    <scope>NUCLEOTIDE SEQUENCE</scope>
</reference>
<proteinExistence type="predicted"/>
<organism evidence="8">
    <name type="scientific">Oryza sativa subsp. japonica</name>
    <name type="common">Rice</name>
    <dbReference type="NCBI Taxonomy" id="39947"/>
    <lineage>
        <taxon>Eukaryota</taxon>
        <taxon>Viridiplantae</taxon>
        <taxon>Streptophyta</taxon>
        <taxon>Embryophyta</taxon>
        <taxon>Tracheophyta</taxon>
        <taxon>Spermatophyta</taxon>
        <taxon>Magnoliopsida</taxon>
        <taxon>Liliopsida</taxon>
        <taxon>Poales</taxon>
        <taxon>Poaceae</taxon>
        <taxon>BOP clade</taxon>
        <taxon>Oryzoideae</taxon>
        <taxon>Oryzeae</taxon>
        <taxon>Oryzinae</taxon>
        <taxon>Oryza</taxon>
        <taxon>Oryza sativa</taxon>
    </lineage>
</organism>
<evidence type="ECO:0000256" key="6">
    <source>
        <dbReference type="SAM" id="MobiDB-lite"/>
    </source>
</evidence>
<evidence type="ECO:0000313" key="8">
    <source>
        <dbReference type="EMBL" id="ABA95643.1"/>
    </source>
</evidence>
<feature type="domain" description="WRKY" evidence="7">
    <location>
        <begin position="128"/>
        <end position="169"/>
    </location>
</feature>
<dbReference type="SUPFAM" id="SSF118290">
    <property type="entry name" value="WRKY DNA-binding domain"/>
    <property type="match status" value="1"/>
</dbReference>
<keyword evidence="3" id="KW-0238">DNA-binding</keyword>
<evidence type="ECO:0000256" key="2">
    <source>
        <dbReference type="ARBA" id="ARBA00023015"/>
    </source>
</evidence>